<reference evidence="2" key="1">
    <citation type="submission" date="2014-01" db="EMBL/GenBank/DDBJ databases">
        <title>Draft genome sequence of highly nematicidal Bacillus thuringiensis DB27.</title>
        <authorList>
            <person name="Iatsenko I."/>
            <person name="Pickard D."/>
            <person name="Corton C."/>
            <person name="Dougan G."/>
            <person name="Sommer R.J."/>
        </authorList>
    </citation>
    <scope>NUCLEOTIDE SEQUENCE [LARGE SCALE GENOMIC DNA]</scope>
    <source>
        <strain evidence="2">DB27</strain>
    </source>
</reference>
<gene>
    <name evidence="2" type="ORF">BTDB27_001097</name>
</gene>
<dbReference type="HOGENOM" id="CLU_3324847_0_0_9"/>
<dbReference type="EMBL" id="HG810016">
    <property type="protein sequence ID" value="CDN34755.1"/>
    <property type="molecule type" value="Genomic_DNA"/>
</dbReference>
<proteinExistence type="predicted"/>
<feature type="region of interest" description="Disordered" evidence="1">
    <location>
        <begin position="1"/>
        <end position="38"/>
    </location>
</feature>
<protein>
    <submittedName>
        <fullName evidence="2">Uncharacterized protein</fullName>
    </submittedName>
</protein>
<reference evidence="2" key="2">
    <citation type="submission" date="2014-01" db="EMBL/GenBank/DDBJ databases">
        <authorList>
            <person name="Aslett M."/>
        </authorList>
    </citation>
    <scope>NUCLEOTIDE SEQUENCE [LARGE SCALE GENOMIC DNA]</scope>
    <source>
        <strain evidence="2">DB27</strain>
    </source>
</reference>
<evidence type="ECO:0000313" key="2">
    <source>
        <dbReference type="EMBL" id="CDN34755.1"/>
    </source>
</evidence>
<evidence type="ECO:0000256" key="1">
    <source>
        <dbReference type="SAM" id="MobiDB-lite"/>
    </source>
</evidence>
<dbReference type="AlphaFoldDB" id="W8YVZ7"/>
<feature type="compositionally biased region" description="Polar residues" evidence="1">
    <location>
        <begin position="29"/>
        <end position="38"/>
    </location>
</feature>
<organism evidence="2">
    <name type="scientific">Bacillus thuringiensis DB27</name>
    <dbReference type="NCBI Taxonomy" id="1431339"/>
    <lineage>
        <taxon>Bacteria</taxon>
        <taxon>Bacillati</taxon>
        <taxon>Bacillota</taxon>
        <taxon>Bacilli</taxon>
        <taxon>Bacillales</taxon>
        <taxon>Bacillaceae</taxon>
        <taxon>Bacillus</taxon>
        <taxon>Bacillus cereus group</taxon>
    </lineage>
</organism>
<dbReference type="Proteomes" id="UP000030682">
    <property type="component" value="Unassembled WGS sequence"/>
</dbReference>
<accession>W8YVZ7</accession>
<name>W8YVZ7_BACTU</name>
<sequence length="38" mass="4407">MQLLSARDGEHQQLHNSMSIQKKHRVNISDFSNDSQPE</sequence>